<evidence type="ECO:0000259" key="1">
    <source>
        <dbReference type="Pfam" id="PF00462"/>
    </source>
</evidence>
<dbReference type="Pfam" id="PF00462">
    <property type="entry name" value="Glutaredoxin"/>
    <property type="match status" value="1"/>
</dbReference>
<evidence type="ECO:0000313" key="3">
    <source>
        <dbReference type="EMBL" id="VYS68768.1"/>
    </source>
</evidence>
<reference evidence="4" key="1">
    <citation type="journal article" date="2016" name="Proc. Natl. Acad. Sci. U.S.A.">
        <title>Chromosome-level assembly of Arabidopsis thaliana Ler reveals the extent of translocation and inversion polymorphisms.</title>
        <authorList>
            <person name="Zapata L."/>
            <person name="Ding J."/>
            <person name="Willing E.M."/>
            <person name="Hartwig B."/>
            <person name="Bezdan D."/>
            <person name="Jiao W.B."/>
            <person name="Patel V."/>
            <person name="Velikkakam James G."/>
            <person name="Koornneef M."/>
            <person name="Ossowski S."/>
            <person name="Schneeberger K."/>
        </authorList>
    </citation>
    <scope>NUCLEOTIDE SEQUENCE [LARGE SCALE GENOMIC DNA]</scope>
    <source>
        <strain evidence="4">cv. Landsberg erecta</strain>
    </source>
</reference>
<dbReference type="PROSITE" id="PS51354">
    <property type="entry name" value="GLUTAREDOXIN_2"/>
    <property type="match status" value="1"/>
</dbReference>
<dbReference type="OMA" id="DCEMVED"/>
<reference evidence="2" key="2">
    <citation type="submission" date="2016-03" db="EMBL/GenBank/DDBJ databases">
        <title>Full-length assembly of Arabidopsis thaliana Ler reveals the complement of translocations and inversions.</title>
        <authorList>
            <person name="Zapata L."/>
            <person name="Schneeberger K."/>
            <person name="Ossowski S."/>
        </authorList>
    </citation>
    <scope>NUCLEOTIDE SEQUENCE [LARGE SCALE GENOMIC DNA]</scope>
    <source>
        <tissue evidence="2">Leaf</tissue>
    </source>
</reference>
<evidence type="ECO:0000313" key="5">
    <source>
        <dbReference type="Proteomes" id="UP000426265"/>
    </source>
</evidence>
<evidence type="ECO:0000313" key="2">
    <source>
        <dbReference type="EMBL" id="OAO93370.1"/>
    </source>
</evidence>
<dbReference type="InterPro" id="IPR002109">
    <property type="entry name" value="Glutaredoxin"/>
</dbReference>
<dbReference type="PANTHER" id="PTHR45669">
    <property type="entry name" value="GLUTAREDOXIN DOMAIN-CONTAINING CYSTEINE-RICH PROTEIN CG12206-RELATED"/>
    <property type="match status" value="1"/>
</dbReference>
<dbReference type="ExpressionAtlas" id="A0A178UI93">
    <property type="expression patterns" value="baseline and differential"/>
</dbReference>
<dbReference type="EMBL" id="LUHQ01000005">
    <property type="protein sequence ID" value="OAO93370.1"/>
    <property type="molecule type" value="Genomic_DNA"/>
</dbReference>
<protein>
    <recommendedName>
        <fullName evidence="1">Glutaredoxin domain-containing protein</fullName>
    </recommendedName>
</protein>
<dbReference type="Proteomes" id="UP000078284">
    <property type="component" value="Chromosome 5"/>
</dbReference>
<dbReference type="FunFam" id="3.40.30.10:FF:000273">
    <property type="entry name" value="Glutaredoxin family protein"/>
    <property type="match status" value="1"/>
</dbReference>
<dbReference type="InterPro" id="IPR036249">
    <property type="entry name" value="Thioredoxin-like_sf"/>
</dbReference>
<feature type="domain" description="Glutaredoxin" evidence="1">
    <location>
        <begin position="228"/>
        <end position="298"/>
    </location>
</feature>
<dbReference type="KEGG" id="ath:AT5G39865"/>
<dbReference type="SUPFAM" id="SSF52833">
    <property type="entry name" value="Thioredoxin-like"/>
    <property type="match status" value="1"/>
</dbReference>
<dbReference type="Proteomes" id="UP000426265">
    <property type="component" value="Unassembled WGS sequence"/>
</dbReference>
<dbReference type="CDD" id="cd03031">
    <property type="entry name" value="GRX_GRX_like"/>
    <property type="match status" value="1"/>
</dbReference>
<accession>A0A178UI93</accession>
<dbReference type="Gene3D" id="3.40.30.10">
    <property type="entry name" value="Glutaredoxin"/>
    <property type="match status" value="1"/>
</dbReference>
<name>A0A178UI93_ARATH</name>
<sequence>MGCASSKNRNRCRNCKGGLSPVIVPRSYSMHVHHPAQHTGDSYHTVALTSSTIGSLSLCDSSLRHFHKHLEDSFYKQRVSDQMGEETLISGNGFLHGDEEKMNLDLQAKVIEAKVWSSTINEKIPKIVAKTPIVTPPGEPETINTWELMEGLEDVSPLRSPNHLRSFSFDFVRIQPSHDHDHDVAVSFDLPKSRFHENVKSSCRVDDLDPPDIVSRFKRKTLGKERVVLYFTSLRGIRKTYEDCCNIRIILKSLGIRIDERDVSMHSGFKDELKKLLEGKFNNGVGITLPRVFLGNKYLGGVEEIKKLNENGELEKLIKDCEMVEDGSPGFGNECEACGDVRFVPCETCSGSCKLYHEGEEEDEGVTEYGFQRCPYCNENGLIRCHVCCE</sequence>
<organism evidence="2 4">
    <name type="scientific">Arabidopsis thaliana</name>
    <name type="common">Mouse-ear cress</name>
    <dbReference type="NCBI Taxonomy" id="3702"/>
    <lineage>
        <taxon>Eukaryota</taxon>
        <taxon>Viridiplantae</taxon>
        <taxon>Streptophyta</taxon>
        <taxon>Embryophyta</taxon>
        <taxon>Tracheophyta</taxon>
        <taxon>Spermatophyta</taxon>
        <taxon>Magnoliopsida</taxon>
        <taxon>eudicotyledons</taxon>
        <taxon>Gunneridae</taxon>
        <taxon>Pentapetalae</taxon>
        <taxon>rosids</taxon>
        <taxon>malvids</taxon>
        <taxon>Brassicales</taxon>
        <taxon>Brassicaceae</taxon>
        <taxon>Camelineae</taxon>
        <taxon>Arabidopsis</taxon>
    </lineage>
</organism>
<dbReference type="AlphaFoldDB" id="A0A178UI93"/>
<dbReference type="Pfam" id="PF23733">
    <property type="entry name" value="GRXCR1-2_C"/>
    <property type="match status" value="1"/>
</dbReference>
<evidence type="ECO:0000313" key="4">
    <source>
        <dbReference type="Proteomes" id="UP000078284"/>
    </source>
</evidence>
<dbReference type="RefSeq" id="NP_680368.1">
    <property type="nucleotide sequence ID" value="NM_148063.3"/>
</dbReference>
<dbReference type="SMR" id="A0A178UI93"/>
<proteinExistence type="predicted"/>
<gene>
    <name evidence="2" type="ordered locus">AXX17_At5g37510</name>
    <name evidence="3" type="ORF">AN1_LOCUS24155</name>
</gene>
<reference evidence="3 5" key="3">
    <citation type="submission" date="2019-11" db="EMBL/GenBank/DDBJ databases">
        <authorList>
            <person name="Jiao W.-B."/>
            <person name="Schneeberger K."/>
        </authorList>
    </citation>
    <scope>NUCLEOTIDE SEQUENCE [LARGE SCALE GENOMIC DNA]</scope>
    <source>
        <strain evidence="5">cv. An-1</strain>
    </source>
</reference>
<dbReference type="EMBL" id="CACRSJ010000110">
    <property type="protein sequence ID" value="VYS68768.1"/>
    <property type="molecule type" value="Genomic_DNA"/>
</dbReference>
<dbReference type="PANTHER" id="PTHR45669:SF30">
    <property type="entry name" value="OS04G0641300 PROTEIN"/>
    <property type="match status" value="1"/>
</dbReference>